<dbReference type="EMBL" id="CP042382">
    <property type="protein sequence ID" value="QEA38107.1"/>
    <property type="molecule type" value="Genomic_DNA"/>
</dbReference>
<dbReference type="OrthoDB" id="6366673at2"/>
<evidence type="ECO:0000256" key="2">
    <source>
        <dbReference type="SAM" id="SignalP"/>
    </source>
</evidence>
<evidence type="ECO:0000259" key="3">
    <source>
        <dbReference type="Pfam" id="PF13511"/>
    </source>
</evidence>
<feature type="domain" description="DUF4124" evidence="3">
    <location>
        <begin position="15"/>
        <end position="64"/>
    </location>
</feature>
<evidence type="ECO:0000256" key="1">
    <source>
        <dbReference type="SAM" id="MobiDB-lite"/>
    </source>
</evidence>
<feature type="chain" id="PRO_5022720021" evidence="2">
    <location>
        <begin position="24"/>
        <end position="214"/>
    </location>
</feature>
<proteinExistence type="predicted"/>
<protein>
    <submittedName>
        <fullName evidence="4">DUF4124 domain-containing protein</fullName>
    </submittedName>
</protein>
<accession>A0A5B8SQ17</accession>
<keyword evidence="5" id="KW-1185">Reference proteome</keyword>
<name>A0A5B8SQ17_9GAMM</name>
<feature type="compositionally biased region" description="Low complexity" evidence="1">
    <location>
        <begin position="180"/>
        <end position="194"/>
    </location>
</feature>
<gene>
    <name evidence="4" type="ORF">FGL86_02825</name>
</gene>
<reference evidence="4 5" key="1">
    <citation type="submission" date="2019-06" db="EMBL/GenBank/DDBJ databases">
        <title>Genome analyses of bacteria isolated from kimchi.</title>
        <authorList>
            <person name="Lee S."/>
            <person name="Ahn S."/>
            <person name="Roh S."/>
        </authorList>
    </citation>
    <scope>NUCLEOTIDE SEQUENCE [LARGE SCALE GENOMIC DNA]</scope>
    <source>
        <strain evidence="4 5">CBA4606</strain>
    </source>
</reference>
<dbReference type="PROSITE" id="PS51257">
    <property type="entry name" value="PROKAR_LIPOPROTEIN"/>
    <property type="match status" value="1"/>
</dbReference>
<feature type="signal peptide" evidence="2">
    <location>
        <begin position="1"/>
        <end position="23"/>
    </location>
</feature>
<dbReference type="AlphaFoldDB" id="A0A5B8SQ17"/>
<dbReference type="KEGG" id="paur:FGL86_02825"/>
<feature type="region of interest" description="Disordered" evidence="1">
    <location>
        <begin position="179"/>
        <end position="214"/>
    </location>
</feature>
<dbReference type="InterPro" id="IPR025392">
    <property type="entry name" value="DUF4124"/>
</dbReference>
<keyword evidence="2" id="KW-0732">Signal</keyword>
<organism evidence="4 5">
    <name type="scientific">Pistricoccus aurantiacus</name>
    <dbReference type="NCBI Taxonomy" id="1883414"/>
    <lineage>
        <taxon>Bacteria</taxon>
        <taxon>Pseudomonadati</taxon>
        <taxon>Pseudomonadota</taxon>
        <taxon>Gammaproteobacteria</taxon>
        <taxon>Oceanospirillales</taxon>
        <taxon>Halomonadaceae</taxon>
        <taxon>Pistricoccus</taxon>
    </lineage>
</organism>
<evidence type="ECO:0000313" key="4">
    <source>
        <dbReference type="EMBL" id="QEA38107.1"/>
    </source>
</evidence>
<dbReference type="Pfam" id="PF13511">
    <property type="entry name" value="DUF4124"/>
    <property type="match status" value="1"/>
</dbReference>
<dbReference type="RefSeq" id="WP_147183175.1">
    <property type="nucleotide sequence ID" value="NZ_CP042382.1"/>
</dbReference>
<dbReference type="Proteomes" id="UP000321272">
    <property type="component" value="Chromosome"/>
</dbReference>
<sequence length="214" mass="22601">MSRLLLICCTLLGILWLSGSCIAAGTVYRFVDEKGNVIFTDDPKQGGKAVDLTPLTTIPSRPPPYSGFSISPSRSSTGDVFPSYTRFAIASPESGTTLPNGLAGDVKVRLAIEPALHQNHRVQLLVDDRLHQPPQRGSTFVLKGLERGRHSLSAELLGEDGRVLESTAPTILYVKRASANLPQNPNNPNTPNGPVSGISGAPTIPGAGKGVTNP</sequence>
<evidence type="ECO:0000313" key="5">
    <source>
        <dbReference type="Proteomes" id="UP000321272"/>
    </source>
</evidence>